<evidence type="ECO:0000313" key="3">
    <source>
        <dbReference type="Proteomes" id="UP000823405"/>
    </source>
</evidence>
<proteinExistence type="predicted"/>
<dbReference type="Proteomes" id="UP000823405">
    <property type="component" value="Unassembled WGS sequence"/>
</dbReference>
<evidence type="ECO:0000256" key="1">
    <source>
        <dbReference type="SAM" id="MobiDB-lite"/>
    </source>
</evidence>
<gene>
    <name evidence="2" type="ORF">BGZ97_010302</name>
</gene>
<dbReference type="AlphaFoldDB" id="A0A9P6UDS8"/>
<feature type="compositionally biased region" description="Polar residues" evidence="1">
    <location>
        <begin position="17"/>
        <end position="29"/>
    </location>
</feature>
<reference evidence="2" key="1">
    <citation type="journal article" date="2020" name="Fungal Divers.">
        <title>Resolving the Mortierellaceae phylogeny through synthesis of multi-gene phylogenetics and phylogenomics.</title>
        <authorList>
            <person name="Vandepol N."/>
            <person name="Liber J."/>
            <person name="Desiro A."/>
            <person name="Na H."/>
            <person name="Kennedy M."/>
            <person name="Barry K."/>
            <person name="Grigoriev I.V."/>
            <person name="Miller A.N."/>
            <person name="O'Donnell K."/>
            <person name="Stajich J.E."/>
            <person name="Bonito G."/>
        </authorList>
    </citation>
    <scope>NUCLEOTIDE SEQUENCE</scope>
    <source>
        <strain evidence="2">NVP60</strain>
    </source>
</reference>
<name>A0A9P6UDS8_9FUNG</name>
<accession>A0A9P6UDS8</accession>
<feature type="region of interest" description="Disordered" evidence="1">
    <location>
        <begin position="1"/>
        <end position="72"/>
    </location>
</feature>
<evidence type="ECO:0000313" key="2">
    <source>
        <dbReference type="EMBL" id="KAG0275413.1"/>
    </source>
</evidence>
<keyword evidence="3" id="KW-1185">Reference proteome</keyword>
<dbReference type="EMBL" id="JAAAIN010005250">
    <property type="protein sequence ID" value="KAG0275413.1"/>
    <property type="molecule type" value="Genomic_DNA"/>
</dbReference>
<protein>
    <submittedName>
        <fullName evidence="2">Uncharacterized protein</fullName>
    </submittedName>
</protein>
<comment type="caution">
    <text evidence="2">The sequence shown here is derived from an EMBL/GenBank/DDBJ whole genome shotgun (WGS) entry which is preliminary data.</text>
</comment>
<feature type="non-terminal residue" evidence="2">
    <location>
        <position position="72"/>
    </location>
</feature>
<organism evidence="2 3">
    <name type="scientific">Linnemannia gamsii</name>
    <dbReference type="NCBI Taxonomy" id="64522"/>
    <lineage>
        <taxon>Eukaryota</taxon>
        <taxon>Fungi</taxon>
        <taxon>Fungi incertae sedis</taxon>
        <taxon>Mucoromycota</taxon>
        <taxon>Mortierellomycotina</taxon>
        <taxon>Mortierellomycetes</taxon>
        <taxon>Mortierellales</taxon>
        <taxon>Mortierellaceae</taxon>
        <taxon>Linnemannia</taxon>
    </lineage>
</organism>
<sequence>MTSNNSIQDAHNDDTSSDPLQLSYNGSSGNEDDSEEATASRLRRHRSPPPPLRKVHDRAEGNAYEQTHLLGM</sequence>